<keyword evidence="3" id="KW-1185">Reference proteome</keyword>
<dbReference type="InterPro" id="IPR039300">
    <property type="entry name" value="JASON"/>
</dbReference>
<evidence type="ECO:0000313" key="3">
    <source>
        <dbReference type="Proteomes" id="UP000623129"/>
    </source>
</evidence>
<organism evidence="2 3">
    <name type="scientific">Carex littledalei</name>
    <dbReference type="NCBI Taxonomy" id="544730"/>
    <lineage>
        <taxon>Eukaryota</taxon>
        <taxon>Viridiplantae</taxon>
        <taxon>Streptophyta</taxon>
        <taxon>Embryophyta</taxon>
        <taxon>Tracheophyta</taxon>
        <taxon>Spermatophyta</taxon>
        <taxon>Magnoliopsida</taxon>
        <taxon>Liliopsida</taxon>
        <taxon>Poales</taxon>
        <taxon>Cyperaceae</taxon>
        <taxon>Cyperoideae</taxon>
        <taxon>Cariceae</taxon>
        <taxon>Carex</taxon>
        <taxon>Carex subgen. Euthyceras</taxon>
    </lineage>
</organism>
<feature type="region of interest" description="Disordered" evidence="1">
    <location>
        <begin position="99"/>
        <end position="166"/>
    </location>
</feature>
<reference evidence="2" key="1">
    <citation type="submission" date="2020-01" db="EMBL/GenBank/DDBJ databases">
        <title>Genome sequence of Kobresia littledalei, the first chromosome-level genome in the family Cyperaceae.</title>
        <authorList>
            <person name="Qu G."/>
        </authorList>
    </citation>
    <scope>NUCLEOTIDE SEQUENCE</scope>
    <source>
        <strain evidence="2">C.B.Clarke</strain>
        <tissue evidence="2">Leaf</tissue>
    </source>
</reference>
<dbReference type="PANTHER" id="PTHR33318">
    <property type="entry name" value="ASPARTYL/GLUTAMYL-TRNA(ASN/GLN) AMIDOTRANSFERASE SUBUNIT"/>
    <property type="match status" value="1"/>
</dbReference>
<accession>A0A833VZK4</accession>
<evidence type="ECO:0000313" key="2">
    <source>
        <dbReference type="EMBL" id="KAF3341938.1"/>
    </source>
</evidence>
<dbReference type="EMBL" id="SWLB01000001">
    <property type="protein sequence ID" value="KAF3341938.1"/>
    <property type="molecule type" value="Genomic_DNA"/>
</dbReference>
<comment type="caution">
    <text evidence="2">The sequence shown here is derived from an EMBL/GenBank/DDBJ whole genome shotgun (WGS) entry which is preliminary data.</text>
</comment>
<feature type="compositionally biased region" description="Basic and acidic residues" evidence="1">
    <location>
        <begin position="155"/>
        <end position="166"/>
    </location>
</feature>
<dbReference type="Proteomes" id="UP000623129">
    <property type="component" value="Unassembled WGS sequence"/>
</dbReference>
<evidence type="ECO:0000256" key="1">
    <source>
        <dbReference type="SAM" id="MobiDB-lite"/>
    </source>
</evidence>
<feature type="compositionally biased region" description="Polar residues" evidence="1">
    <location>
        <begin position="99"/>
        <end position="115"/>
    </location>
</feature>
<sequence>MGCFVSCFRSKDRERRRSNSDSYHDLEESLGKQFVVEKEIGSLSLNGETEKEEKVGDLQISEEKLTQEAKQLKSCDEIHKTAMENFQLNKKIAFQELNGSDQSSKSAQNLSNKKIQSVAHCEQENSPDQAIMSTPSLGKENSTSRHSTPGTASSEETRACKLDQTEVRNDIGAPILDPNSPYRVAMTLDGEMEVSSVAKSVELEKKNEVVGEFSNRTKKCYEYTPKFVVSDLSQQPNGIPNTTTKYKEDQQVKWHATPFEERLERILSDETMPPPREADSVRGIA</sequence>
<dbReference type="PANTHER" id="PTHR33318:SF7">
    <property type="entry name" value="PROTEIN JASON"/>
    <property type="match status" value="1"/>
</dbReference>
<dbReference type="GO" id="GO:0007142">
    <property type="term" value="P:male meiosis II"/>
    <property type="evidence" value="ECO:0007669"/>
    <property type="project" value="InterPro"/>
</dbReference>
<gene>
    <name evidence="2" type="ORF">FCM35_KLT00576</name>
</gene>
<feature type="compositionally biased region" description="Polar residues" evidence="1">
    <location>
        <begin position="124"/>
        <end position="154"/>
    </location>
</feature>
<name>A0A833VZK4_9POAL</name>
<protein>
    <submittedName>
        <fullName evidence="2">Protein JASON</fullName>
    </submittedName>
</protein>
<dbReference type="AlphaFoldDB" id="A0A833VZK4"/>
<dbReference type="OrthoDB" id="1932581at2759"/>
<proteinExistence type="predicted"/>